<evidence type="ECO:0000313" key="4">
    <source>
        <dbReference type="Proteomes" id="UP000285112"/>
    </source>
</evidence>
<feature type="domain" description="Integrase catalytic" evidence="2">
    <location>
        <begin position="7"/>
        <end position="45"/>
    </location>
</feature>
<sequence length="86" mass="9941">MIHNPIVRGRGWQSVRDVEIAVAEYVDWYNHRRIHRELGHLTPAQTEADQRESRYDQPREPARARCQTTRPAPNPGRIKTSAAVSL</sequence>
<dbReference type="InterPro" id="IPR012337">
    <property type="entry name" value="RNaseH-like_sf"/>
</dbReference>
<dbReference type="AlphaFoldDB" id="A0A419HJP7"/>
<gene>
    <name evidence="3" type="ORF">D5S19_31495</name>
</gene>
<protein>
    <recommendedName>
        <fullName evidence="2">Integrase catalytic domain-containing protein</fullName>
    </recommendedName>
</protein>
<organism evidence="3 4">
    <name type="scientific">Amycolatopsis panacis</name>
    <dbReference type="NCBI Taxonomy" id="2340917"/>
    <lineage>
        <taxon>Bacteria</taxon>
        <taxon>Bacillati</taxon>
        <taxon>Actinomycetota</taxon>
        <taxon>Actinomycetes</taxon>
        <taxon>Pseudonocardiales</taxon>
        <taxon>Pseudonocardiaceae</taxon>
        <taxon>Amycolatopsis</taxon>
    </lineage>
</organism>
<dbReference type="SUPFAM" id="SSF53098">
    <property type="entry name" value="Ribonuclease H-like"/>
    <property type="match status" value="1"/>
</dbReference>
<feature type="region of interest" description="Disordered" evidence="1">
    <location>
        <begin position="37"/>
        <end position="86"/>
    </location>
</feature>
<reference evidence="3 4" key="1">
    <citation type="submission" date="2018-09" db="EMBL/GenBank/DDBJ databases">
        <title>YIM PH 21725 draft genome.</title>
        <authorList>
            <person name="Miao C."/>
        </authorList>
    </citation>
    <scope>NUCLEOTIDE SEQUENCE [LARGE SCALE GENOMIC DNA]</scope>
    <source>
        <strain evidence="4">YIM PH21725</strain>
    </source>
</reference>
<evidence type="ECO:0000259" key="2">
    <source>
        <dbReference type="Pfam" id="PF13333"/>
    </source>
</evidence>
<comment type="caution">
    <text evidence="3">The sequence shown here is derived from an EMBL/GenBank/DDBJ whole genome shotgun (WGS) entry which is preliminary data.</text>
</comment>
<feature type="compositionally biased region" description="Basic and acidic residues" evidence="1">
    <location>
        <begin position="48"/>
        <end position="63"/>
    </location>
</feature>
<evidence type="ECO:0000313" key="3">
    <source>
        <dbReference type="EMBL" id="RJQ75947.1"/>
    </source>
</evidence>
<dbReference type="EMBL" id="QZFV01000153">
    <property type="protein sequence ID" value="RJQ75947.1"/>
    <property type="molecule type" value="Genomic_DNA"/>
</dbReference>
<dbReference type="GO" id="GO:0015074">
    <property type="term" value="P:DNA integration"/>
    <property type="evidence" value="ECO:0007669"/>
    <property type="project" value="InterPro"/>
</dbReference>
<dbReference type="InterPro" id="IPR001584">
    <property type="entry name" value="Integrase_cat-core"/>
</dbReference>
<keyword evidence="4" id="KW-1185">Reference proteome</keyword>
<dbReference type="OrthoDB" id="4281720at2"/>
<accession>A0A419HJP7</accession>
<evidence type="ECO:0000256" key="1">
    <source>
        <dbReference type="SAM" id="MobiDB-lite"/>
    </source>
</evidence>
<dbReference type="Proteomes" id="UP000285112">
    <property type="component" value="Unassembled WGS sequence"/>
</dbReference>
<name>A0A419HJP7_9PSEU</name>
<dbReference type="Pfam" id="PF13333">
    <property type="entry name" value="rve_2"/>
    <property type="match status" value="1"/>
</dbReference>
<proteinExistence type="predicted"/>